<name>A0A411MF99_9PSED</name>
<keyword evidence="3" id="KW-1185">Reference proteome</keyword>
<feature type="domain" description="Dermonecrotic toxin N-terminal" evidence="1">
    <location>
        <begin position="26"/>
        <end position="286"/>
    </location>
</feature>
<dbReference type="RefSeq" id="WP_130263342.1">
    <property type="nucleotide sequence ID" value="NZ_CP035952.1"/>
</dbReference>
<dbReference type="Gene3D" id="3.40.50.11550">
    <property type="match status" value="1"/>
</dbReference>
<protein>
    <submittedName>
        <fullName evidence="2">Membrane-targeted effector domain-containing toxin</fullName>
    </submittedName>
</protein>
<dbReference type="AlphaFoldDB" id="A0A411MF99"/>
<evidence type="ECO:0000313" key="2">
    <source>
        <dbReference type="EMBL" id="QBF25420.1"/>
    </source>
</evidence>
<reference evidence="2 3" key="1">
    <citation type="submission" date="2019-02" db="EMBL/GenBank/DDBJ databases">
        <title>Complete genome sequence of Pseudomonas sp. SNU WT1 isolated from rainbow trout.</title>
        <authorList>
            <person name="Oh W.T."/>
            <person name="Park S.C."/>
        </authorList>
    </citation>
    <scope>NUCLEOTIDE SEQUENCE [LARGE SCALE GENOMIC DNA]</scope>
    <source>
        <strain evidence="2 3">SNU WT1</strain>
    </source>
</reference>
<dbReference type="EMBL" id="CP035952">
    <property type="protein sequence ID" value="QBF25420.1"/>
    <property type="molecule type" value="Genomic_DNA"/>
</dbReference>
<proteinExistence type="predicted"/>
<dbReference type="CDD" id="cd14729">
    <property type="entry name" value="RtxA-like"/>
    <property type="match status" value="1"/>
</dbReference>
<evidence type="ECO:0000313" key="3">
    <source>
        <dbReference type="Proteomes" id="UP000291130"/>
    </source>
</evidence>
<gene>
    <name evidence="2" type="ORF">EXN22_06830</name>
</gene>
<dbReference type="Pfam" id="PF20178">
    <property type="entry name" value="ToxA_N"/>
    <property type="match status" value="1"/>
</dbReference>
<dbReference type="InterPro" id="IPR046673">
    <property type="entry name" value="ToxA_N"/>
</dbReference>
<sequence>MSDKHVLPVINDLQLTLHKLASSVVERCPDMWEMARVAAIKILHTYGQGAHAPDKVYWHRFDNGQSNPRSFTGWEHVGPPLESVSLTQLVMRRFTPHDQDNADLLVDWGGFYTDDAHAHLFNESNEVPLLPQDVLHDFWTLDFATQFNTRLDEFWTQDKDAYRALAKINFLARAFEDLDSGTLHPRHFTSVIKAAANSFSTPASLAKIHQRDQAPAGLSIRALDIGGYQATDILRIVDEHGHQIIYMPDEDGSFHVFETVADLHWWLLAQTNDPGTLPIFMSHFPLSSYTADGTDVGLHEVLITLFMSHARGDHSCINQKDLAINGDPFDWLSDQARERMHKEAKNALHSNAQLRKKLWIGYLSSTANLTGALGMLCWPVALAAVGADLASLGLNIDQAVNGRNTAERKAGVTGAIFSSIDALLNTLVIVGAAGELKALGEDSRLAEAKAVPPLPLEPVPLPAHLAVELERNPLNDFVANVLLSDEALVNQGMLAGVYNPGDGNFYIQLDELPYQVRYIGELKTWAIVDPGEPFSFFRHYPVELQADGHWTLRDKPGLRGGSGRFFGRRLWGSTRTAAAPLPPPATPYDIPEALRAKLADVAAAPQYYREGMVNIRDSTFAEASARFEQLRKNLLDDTEAFFDQYAQAPRPTAPTLEANTPAKGIIKSIYAQTDGLVIGETHDSIASKKFLIDNMATLSKQKVKTLYFEHLMADMHASGLEAFNRTGMMDETLLRYVRRLDAGHGTDALGNYTFEAVLKSANEHHIQVRAIDCLSSYVQNDLPRLVVHARQKMMNFYASNTISADQQLNGPHRWVALIGNSHSNTFEGVPGVSEMNHAIGLRVADTPLGTATSIGEDAGDYLKTSLLSNTTAFVKGDLLLSIATKPAAIAADTAARLPRAGMFLIDTRTDPHSLVHRSKTGELVGTAIEHSRSGVKVTRHGWPTVSGRWYRDEEGLARALRAVLGMRRAT</sequence>
<evidence type="ECO:0000259" key="1">
    <source>
        <dbReference type="Pfam" id="PF20178"/>
    </source>
</evidence>
<dbReference type="SUPFAM" id="SSF159501">
    <property type="entry name" value="EreA/ChaN-like"/>
    <property type="match status" value="1"/>
</dbReference>
<dbReference type="OrthoDB" id="5653126at2"/>
<dbReference type="KEGG" id="ptk:EXN22_06830"/>
<dbReference type="Proteomes" id="UP000291130">
    <property type="component" value="Chromosome"/>
</dbReference>
<organism evidence="2 3">
    <name type="scientific">Pseudomonas tructae</name>
    <dbReference type="NCBI Taxonomy" id="2518644"/>
    <lineage>
        <taxon>Bacteria</taxon>
        <taxon>Pseudomonadati</taxon>
        <taxon>Pseudomonadota</taxon>
        <taxon>Gammaproteobacteria</taxon>
        <taxon>Pseudomonadales</taxon>
        <taxon>Pseudomonadaceae</taxon>
        <taxon>Pseudomonas</taxon>
    </lineage>
</organism>
<accession>A0A411MF99</accession>